<accession>A0A8S5S1H1</accession>
<evidence type="ECO:0000313" key="1">
    <source>
        <dbReference type="EMBL" id="DAF44838.1"/>
    </source>
</evidence>
<dbReference type="PANTHER" id="PTHR38440:SF1">
    <property type="entry name" value="UPF0398 PROTEIN SPR0331"/>
    <property type="match status" value="1"/>
</dbReference>
<reference evidence="1" key="1">
    <citation type="journal article" date="2021" name="Proc. Natl. Acad. Sci. U.S.A.">
        <title>A Catalog of Tens of Thousands of Viruses from Human Metagenomes Reveals Hidden Associations with Chronic Diseases.</title>
        <authorList>
            <person name="Tisza M.J."/>
            <person name="Buck C.B."/>
        </authorList>
    </citation>
    <scope>NUCLEOTIDE SEQUENCE</scope>
    <source>
        <strain evidence="1">CtCIv11</strain>
    </source>
</reference>
<proteinExistence type="predicted"/>
<organism evidence="1">
    <name type="scientific">Siphoviridae sp. ctCIv11</name>
    <dbReference type="NCBI Taxonomy" id="2827806"/>
    <lineage>
        <taxon>Viruses</taxon>
        <taxon>Duplodnaviria</taxon>
        <taxon>Heunggongvirae</taxon>
        <taxon>Uroviricota</taxon>
        <taxon>Caudoviricetes</taxon>
    </lineage>
</organism>
<dbReference type="EMBL" id="BK032513">
    <property type="protein sequence ID" value="DAF44838.1"/>
    <property type="molecule type" value="Genomic_DNA"/>
</dbReference>
<dbReference type="InterPro" id="IPR010697">
    <property type="entry name" value="YspA"/>
</dbReference>
<dbReference type="Pfam" id="PF06908">
    <property type="entry name" value="YpsA"/>
    <property type="match status" value="1"/>
</dbReference>
<protein>
    <recommendedName>
        <fullName evidence="2">DUF1273 domain-containing protein</fullName>
    </recommendedName>
</protein>
<dbReference type="PANTHER" id="PTHR38440">
    <property type="entry name" value="UPF0398 PROTEIN YPSA"/>
    <property type="match status" value="1"/>
</dbReference>
<evidence type="ECO:0008006" key="2">
    <source>
        <dbReference type="Google" id="ProtNLM"/>
    </source>
</evidence>
<dbReference type="Gene3D" id="3.40.50.450">
    <property type="match status" value="1"/>
</dbReference>
<sequence>MKICVTGHRPNKLYGYNLSDQRWQRLKEQFKSILKENNCEEAITGMALGVDTVFALTVLELKNEGYDIKLHCAIPCKNHSCKWIKESVDQYNYILSKADIFKLVSDEEYKPWLMQKRNEYMVDLADRVIAVWDGSKGGTANCVKYAEKVGKEIIRIEP</sequence>
<name>A0A8S5S1H1_9CAUD</name>
<dbReference type="SUPFAM" id="SSF102405">
    <property type="entry name" value="MCP/YpsA-like"/>
    <property type="match status" value="1"/>
</dbReference>